<dbReference type="EMBL" id="CANTFK010000863">
    <property type="protein sequence ID" value="CAI5731704.1"/>
    <property type="molecule type" value="Genomic_DNA"/>
</dbReference>
<dbReference type="PANTHER" id="PTHR45835">
    <property type="entry name" value="YALI0A06105P"/>
    <property type="match status" value="1"/>
</dbReference>
<dbReference type="Proteomes" id="UP001159659">
    <property type="component" value="Unassembled WGS sequence"/>
</dbReference>
<evidence type="ECO:0008006" key="3">
    <source>
        <dbReference type="Google" id="ProtNLM"/>
    </source>
</evidence>
<dbReference type="InterPro" id="IPR036397">
    <property type="entry name" value="RNaseH_sf"/>
</dbReference>
<protein>
    <recommendedName>
        <fullName evidence="3">Integrase catalytic domain-containing protein</fullName>
    </recommendedName>
</protein>
<dbReference type="Gene3D" id="3.30.420.10">
    <property type="entry name" value="Ribonuclease H-like superfamily/Ribonuclease H"/>
    <property type="match status" value="1"/>
</dbReference>
<dbReference type="SUPFAM" id="SSF53098">
    <property type="entry name" value="Ribonuclease H-like"/>
    <property type="match status" value="1"/>
</dbReference>
<gene>
    <name evidence="1" type="ORF">PFR002_LOCUS6659</name>
</gene>
<dbReference type="PANTHER" id="PTHR45835:SF99">
    <property type="entry name" value="CHROMO DOMAIN-CONTAINING PROTEIN-RELATED"/>
    <property type="match status" value="1"/>
</dbReference>
<organism evidence="1 2">
    <name type="scientific">Peronospora farinosa</name>
    <dbReference type="NCBI Taxonomy" id="134698"/>
    <lineage>
        <taxon>Eukaryota</taxon>
        <taxon>Sar</taxon>
        <taxon>Stramenopiles</taxon>
        <taxon>Oomycota</taxon>
        <taxon>Peronosporomycetes</taxon>
        <taxon>Peronosporales</taxon>
        <taxon>Peronosporaceae</taxon>
        <taxon>Peronospora</taxon>
    </lineage>
</organism>
<name>A0AAV0U7T0_9STRA</name>
<evidence type="ECO:0000313" key="1">
    <source>
        <dbReference type="EMBL" id="CAI5731704.1"/>
    </source>
</evidence>
<reference evidence="1" key="1">
    <citation type="submission" date="2022-12" db="EMBL/GenBank/DDBJ databases">
        <authorList>
            <person name="Webb A."/>
        </authorList>
    </citation>
    <scope>NUCLEOTIDE SEQUENCE</scope>
    <source>
        <strain evidence="1">Pf2</strain>
    </source>
</reference>
<proteinExistence type="predicted"/>
<dbReference type="AlphaFoldDB" id="A0AAV0U7T0"/>
<dbReference type="GO" id="GO:0003676">
    <property type="term" value="F:nucleic acid binding"/>
    <property type="evidence" value="ECO:0007669"/>
    <property type="project" value="InterPro"/>
</dbReference>
<dbReference type="InterPro" id="IPR012337">
    <property type="entry name" value="RNaseH-like_sf"/>
</dbReference>
<sequence length="205" mass="22745">MYFMFGLPKDSHGNTGIVVFVDRLSKMTHLAAVPDSIDGVGTAELFIDRVFRQHGLPVAIVSDRDPRFTVKFWKSVFQFKRWSSMLPVVEFALNNSVHASTGCTPIYVNGLTHPRVPLMLPPSGSGLGGGEVADRLADLSPVTVKKQVNAFLATRQNVLRHVRDAMADSQLKQKENADAKKAEVVLIIMRSDTKSYLMLQTYLPM</sequence>
<evidence type="ECO:0000313" key="2">
    <source>
        <dbReference type="Proteomes" id="UP001159659"/>
    </source>
</evidence>
<comment type="caution">
    <text evidence="1">The sequence shown here is derived from an EMBL/GenBank/DDBJ whole genome shotgun (WGS) entry which is preliminary data.</text>
</comment>
<accession>A0AAV0U7T0</accession>